<evidence type="ECO:0000313" key="2">
    <source>
        <dbReference type="Proteomes" id="UP000190961"/>
    </source>
</evidence>
<organism evidence="1 2">
    <name type="scientific">Ohtaekwangia koreensis</name>
    <dbReference type="NCBI Taxonomy" id="688867"/>
    <lineage>
        <taxon>Bacteria</taxon>
        <taxon>Pseudomonadati</taxon>
        <taxon>Bacteroidota</taxon>
        <taxon>Cytophagia</taxon>
        <taxon>Cytophagales</taxon>
        <taxon>Fulvivirgaceae</taxon>
        <taxon>Ohtaekwangia</taxon>
    </lineage>
</organism>
<evidence type="ECO:0000313" key="1">
    <source>
        <dbReference type="EMBL" id="SKC82696.1"/>
    </source>
</evidence>
<gene>
    <name evidence="1" type="ORF">SAMN05660236_4250</name>
</gene>
<dbReference type="Proteomes" id="UP000190961">
    <property type="component" value="Unassembled WGS sequence"/>
</dbReference>
<keyword evidence="2" id="KW-1185">Reference proteome</keyword>
<name>A0A1T5M3C1_9BACT</name>
<dbReference type="EMBL" id="FUZU01000003">
    <property type="protein sequence ID" value="SKC82696.1"/>
    <property type="molecule type" value="Genomic_DNA"/>
</dbReference>
<accession>A0A1T5M3C1</accession>
<proteinExistence type="predicted"/>
<reference evidence="1 2" key="1">
    <citation type="submission" date="2017-02" db="EMBL/GenBank/DDBJ databases">
        <authorList>
            <person name="Peterson S.W."/>
        </authorList>
    </citation>
    <scope>NUCLEOTIDE SEQUENCE [LARGE SCALE GENOMIC DNA]</scope>
    <source>
        <strain evidence="1 2">DSM 25262</strain>
    </source>
</reference>
<sequence>MGKYVTVKSYRLYSGPKQTQLINMNVRILCVSALVMLLSCERNALNHGPDKVKSLQGTWLLITGTTIQKNDTTHTDYQKGQRMIKIINDTHFAFLNHDLNHGKDSTSAMYVAGGGRYTLTGDQYTEHLEYCNFREWEDKTFHFTVTLKSDTLVQRGIEKIEETGIDREIIETYIRLHSDSVTHQ</sequence>
<protein>
    <submittedName>
        <fullName evidence="1">Lipocalin-like domain-containing protein</fullName>
    </submittedName>
</protein>
<dbReference type="AlphaFoldDB" id="A0A1T5M3C1"/>